<dbReference type="InterPro" id="IPR032675">
    <property type="entry name" value="LRR_dom_sf"/>
</dbReference>
<protein>
    <submittedName>
        <fullName evidence="1">Uncharacterized protein</fullName>
    </submittedName>
</protein>
<dbReference type="InterPro" id="IPR026906">
    <property type="entry name" value="LRR_5"/>
</dbReference>
<sequence>MLNSIGLRAFYKSSSLDYVDLLHTKKQELGKEAFHNCSELKSMTIPDSLQTLGLQVFRKCFKLFPSNIDVSGTAAVVAHPRLKQ</sequence>
<dbReference type="Proteomes" id="UP001162640">
    <property type="component" value="Unassembled WGS sequence"/>
</dbReference>
<evidence type="ECO:0000313" key="1">
    <source>
        <dbReference type="EMBL" id="GMH80656.1"/>
    </source>
</evidence>
<name>A0A9W7B211_9STRA</name>
<dbReference type="EMBL" id="BLQM01000286">
    <property type="protein sequence ID" value="GMH80656.1"/>
    <property type="molecule type" value="Genomic_DNA"/>
</dbReference>
<organism evidence="1 2">
    <name type="scientific">Triparma laevis f. inornata</name>
    <dbReference type="NCBI Taxonomy" id="1714386"/>
    <lineage>
        <taxon>Eukaryota</taxon>
        <taxon>Sar</taxon>
        <taxon>Stramenopiles</taxon>
        <taxon>Ochrophyta</taxon>
        <taxon>Bolidophyceae</taxon>
        <taxon>Parmales</taxon>
        <taxon>Triparmaceae</taxon>
        <taxon>Triparma</taxon>
    </lineage>
</organism>
<reference evidence="2" key="1">
    <citation type="journal article" date="2023" name="Commun. Biol.">
        <title>Genome analysis of Parmales, the sister group of diatoms, reveals the evolutionary specialization of diatoms from phago-mixotrophs to photoautotrophs.</title>
        <authorList>
            <person name="Ban H."/>
            <person name="Sato S."/>
            <person name="Yoshikawa S."/>
            <person name="Yamada K."/>
            <person name="Nakamura Y."/>
            <person name="Ichinomiya M."/>
            <person name="Sato N."/>
            <person name="Blanc-Mathieu R."/>
            <person name="Endo H."/>
            <person name="Kuwata A."/>
            <person name="Ogata H."/>
        </authorList>
    </citation>
    <scope>NUCLEOTIDE SEQUENCE [LARGE SCALE GENOMIC DNA]</scope>
</reference>
<proteinExistence type="predicted"/>
<accession>A0A9W7B211</accession>
<comment type="caution">
    <text evidence="1">The sequence shown here is derived from an EMBL/GenBank/DDBJ whole genome shotgun (WGS) entry which is preliminary data.</text>
</comment>
<dbReference type="SUPFAM" id="SSF52058">
    <property type="entry name" value="L domain-like"/>
    <property type="match status" value="1"/>
</dbReference>
<dbReference type="Pfam" id="PF13306">
    <property type="entry name" value="LRR_5"/>
    <property type="match status" value="1"/>
</dbReference>
<dbReference type="AlphaFoldDB" id="A0A9W7B211"/>
<gene>
    <name evidence="1" type="ORF">TL16_g08639</name>
</gene>
<evidence type="ECO:0000313" key="2">
    <source>
        <dbReference type="Proteomes" id="UP001162640"/>
    </source>
</evidence>
<dbReference type="Gene3D" id="3.80.10.10">
    <property type="entry name" value="Ribonuclease Inhibitor"/>
    <property type="match status" value="1"/>
</dbReference>